<comment type="similarity">
    <text evidence="9">Belongs to the TrpF family.</text>
</comment>
<evidence type="ECO:0000256" key="9">
    <source>
        <dbReference type="HAMAP-Rule" id="MF_00135"/>
    </source>
</evidence>
<keyword evidence="7 9" id="KW-0057">Aromatic amino acid biosynthesis</keyword>
<dbReference type="Gene3D" id="3.20.20.70">
    <property type="entry name" value="Aldolase class I"/>
    <property type="match status" value="1"/>
</dbReference>
<dbReference type="EC" id="5.3.1.24" evidence="3 9"/>
<protein>
    <recommendedName>
        <fullName evidence="4 9">N-(5'-phosphoribosyl)anthranilate isomerase</fullName>
        <shortName evidence="9">PRAI</shortName>
        <ecNumber evidence="3 9">5.3.1.24</ecNumber>
    </recommendedName>
</protein>
<dbReference type="InterPro" id="IPR001240">
    <property type="entry name" value="PRAI_dom"/>
</dbReference>
<comment type="pathway">
    <text evidence="2 9">Amino-acid biosynthesis; L-tryptophan biosynthesis; L-tryptophan from chorismate: step 3/5.</text>
</comment>
<keyword evidence="12" id="KW-1185">Reference proteome</keyword>
<dbReference type="Pfam" id="PF00697">
    <property type="entry name" value="PRAI"/>
    <property type="match status" value="1"/>
</dbReference>
<keyword evidence="8 9" id="KW-0413">Isomerase</keyword>
<evidence type="ECO:0000256" key="5">
    <source>
        <dbReference type="ARBA" id="ARBA00022605"/>
    </source>
</evidence>
<dbReference type="InterPro" id="IPR011060">
    <property type="entry name" value="RibuloseP-bd_barrel"/>
</dbReference>
<feature type="domain" description="N-(5'phosphoribosyl) anthranilate isomerase (PRAI)" evidence="10">
    <location>
        <begin position="4"/>
        <end position="199"/>
    </location>
</feature>
<accession>A0ABP2YVK4</accession>
<dbReference type="SUPFAM" id="SSF51366">
    <property type="entry name" value="Ribulose-phoshate binding barrel"/>
    <property type="match status" value="1"/>
</dbReference>
<dbReference type="CDD" id="cd00405">
    <property type="entry name" value="PRAI"/>
    <property type="match status" value="1"/>
</dbReference>
<comment type="catalytic activity">
    <reaction evidence="1 9">
        <text>N-(5-phospho-beta-D-ribosyl)anthranilate = 1-(2-carboxyphenylamino)-1-deoxy-D-ribulose 5-phosphate</text>
        <dbReference type="Rhea" id="RHEA:21540"/>
        <dbReference type="ChEBI" id="CHEBI:18277"/>
        <dbReference type="ChEBI" id="CHEBI:58613"/>
        <dbReference type="EC" id="5.3.1.24"/>
    </reaction>
</comment>
<dbReference type="InterPro" id="IPR044643">
    <property type="entry name" value="TrpF_fam"/>
</dbReference>
<dbReference type="PANTHER" id="PTHR42894">
    <property type="entry name" value="N-(5'-PHOSPHORIBOSYL)ANTHRANILATE ISOMERASE"/>
    <property type="match status" value="1"/>
</dbReference>
<dbReference type="PANTHER" id="PTHR42894:SF1">
    <property type="entry name" value="N-(5'-PHOSPHORIBOSYL)ANTHRANILATE ISOMERASE"/>
    <property type="match status" value="1"/>
</dbReference>
<evidence type="ECO:0000256" key="6">
    <source>
        <dbReference type="ARBA" id="ARBA00022822"/>
    </source>
</evidence>
<keyword evidence="5 9" id="KW-0028">Amino-acid biosynthesis</keyword>
<evidence type="ECO:0000256" key="4">
    <source>
        <dbReference type="ARBA" id="ARBA00022272"/>
    </source>
</evidence>
<dbReference type="EMBL" id="AXDY01000003">
    <property type="protein sequence ID" value="ERS94064.1"/>
    <property type="molecule type" value="Genomic_DNA"/>
</dbReference>
<dbReference type="NCBIfam" id="NF010563">
    <property type="entry name" value="PRK13958.1"/>
    <property type="match status" value="1"/>
</dbReference>
<dbReference type="HAMAP" id="MF_00135">
    <property type="entry name" value="PRAI"/>
    <property type="match status" value="1"/>
</dbReference>
<organism evidence="11 12">
    <name type="scientific">Staphylococcus simulans UMC-CNS-990</name>
    <dbReference type="NCBI Taxonomy" id="1405498"/>
    <lineage>
        <taxon>Bacteria</taxon>
        <taxon>Bacillati</taxon>
        <taxon>Bacillota</taxon>
        <taxon>Bacilli</taxon>
        <taxon>Bacillales</taxon>
        <taxon>Staphylococcaceae</taxon>
        <taxon>Staphylococcus</taxon>
    </lineage>
</organism>
<keyword evidence="6 9" id="KW-0822">Tryptophan biosynthesis</keyword>
<evidence type="ECO:0000256" key="7">
    <source>
        <dbReference type="ARBA" id="ARBA00023141"/>
    </source>
</evidence>
<evidence type="ECO:0000313" key="12">
    <source>
        <dbReference type="Proteomes" id="UP000017131"/>
    </source>
</evidence>
<evidence type="ECO:0000256" key="2">
    <source>
        <dbReference type="ARBA" id="ARBA00004664"/>
    </source>
</evidence>
<evidence type="ECO:0000256" key="3">
    <source>
        <dbReference type="ARBA" id="ARBA00012572"/>
    </source>
</evidence>
<proteinExistence type="inferred from homology"/>
<name>A0ABP2YVK4_STASI</name>
<evidence type="ECO:0000259" key="10">
    <source>
        <dbReference type="Pfam" id="PF00697"/>
    </source>
</evidence>
<dbReference type="InterPro" id="IPR013785">
    <property type="entry name" value="Aldolase_TIM"/>
</dbReference>
<evidence type="ECO:0000256" key="8">
    <source>
        <dbReference type="ARBA" id="ARBA00023235"/>
    </source>
</evidence>
<evidence type="ECO:0000256" key="1">
    <source>
        <dbReference type="ARBA" id="ARBA00001164"/>
    </source>
</evidence>
<comment type="caution">
    <text evidence="11">The sequence shown here is derived from an EMBL/GenBank/DDBJ whole genome shotgun (WGS) entry which is preliminary data.</text>
</comment>
<sequence>MFLKYCGFQSEDDVTRAIENDIDAIGFIHYPKSKRHQSIEDIAQLTKLVPEKIHKVVVVVNPTKEIVAKLIEETNIDTIQFHGDEDVALLRWCNSQYPDIQIYKALPASSELVEAIETYRNEVDLFIIDTPSIHYGGTGQSFDWQLLKQLSDVPYLVAGGMDLEKIQQFEQLDIQTTGFDIASGIEVEGRKDPQAMKQISNYIKERDKNDERNNTTHSN</sequence>
<reference evidence="11 12" key="1">
    <citation type="journal article" date="2013" name="Genome Announc.">
        <title>Draft Genome Sequence of Staphylococcus simulans UMC-CNS-990, Isolated from a Case of Chronic Bovine Mastitis.</title>
        <authorList>
            <person name="Calcutt M.J."/>
            <person name="Foecking M.F."/>
            <person name="Hsieh H.Y."/>
            <person name="Perry J."/>
            <person name="Stewart G.C."/>
            <person name="Middleton J.R."/>
        </authorList>
    </citation>
    <scope>NUCLEOTIDE SEQUENCE [LARGE SCALE GENOMIC DNA]</scope>
    <source>
        <strain evidence="11 12">UMC-CNS-990</strain>
    </source>
</reference>
<dbReference type="RefSeq" id="WP_002480886.1">
    <property type="nucleotide sequence ID" value="NZ_AXDY01000003.1"/>
</dbReference>
<evidence type="ECO:0000313" key="11">
    <source>
        <dbReference type="EMBL" id="ERS94064.1"/>
    </source>
</evidence>
<gene>
    <name evidence="9" type="primary">trpF</name>
    <name evidence="11" type="ORF">SSIM_04405</name>
</gene>
<dbReference type="Proteomes" id="UP000017131">
    <property type="component" value="Unassembled WGS sequence"/>
</dbReference>